<protein>
    <recommendedName>
        <fullName evidence="3">DUF1249 domain-containing protein</fullName>
    </recommendedName>
</protein>
<keyword evidence="2" id="KW-1185">Reference proteome</keyword>
<accession>A0A4R2L2C5</accession>
<proteinExistence type="predicted"/>
<evidence type="ECO:0000313" key="2">
    <source>
        <dbReference type="Proteomes" id="UP000294980"/>
    </source>
</evidence>
<organism evidence="1 2">
    <name type="scientific">Chromatocurvus halotolerans</name>
    <dbReference type="NCBI Taxonomy" id="1132028"/>
    <lineage>
        <taxon>Bacteria</taxon>
        <taxon>Pseudomonadati</taxon>
        <taxon>Pseudomonadota</taxon>
        <taxon>Gammaproteobacteria</taxon>
        <taxon>Cellvibrionales</taxon>
        <taxon>Halieaceae</taxon>
        <taxon>Chromatocurvus</taxon>
    </lineage>
</organism>
<dbReference type="AlphaFoldDB" id="A0A4R2L2C5"/>
<reference evidence="1 2" key="1">
    <citation type="submission" date="2019-03" db="EMBL/GenBank/DDBJ databases">
        <title>Genomic Encyclopedia of Type Strains, Phase IV (KMG-IV): sequencing the most valuable type-strain genomes for metagenomic binning, comparative biology and taxonomic classification.</title>
        <authorList>
            <person name="Goeker M."/>
        </authorList>
    </citation>
    <scope>NUCLEOTIDE SEQUENCE [LARGE SCALE GENOMIC DNA]</scope>
    <source>
        <strain evidence="1 2">DSM 23344</strain>
    </source>
</reference>
<gene>
    <name evidence="1" type="ORF">EV688_11651</name>
</gene>
<name>A0A4R2L2C5_9GAMM</name>
<evidence type="ECO:0008006" key="3">
    <source>
        <dbReference type="Google" id="ProtNLM"/>
    </source>
</evidence>
<dbReference type="RefSeq" id="WP_117319135.1">
    <property type="nucleotide sequence ID" value="NZ_QQSW01000020.1"/>
</dbReference>
<comment type="caution">
    <text evidence="1">The sequence shown here is derived from an EMBL/GenBank/DDBJ whole genome shotgun (WGS) entry which is preliminary data.</text>
</comment>
<dbReference type="InterPro" id="IPR009659">
    <property type="entry name" value="DUF1249"/>
</dbReference>
<dbReference type="EMBL" id="SLWX01000016">
    <property type="protein sequence ID" value="TCO73215.1"/>
    <property type="molecule type" value="Genomic_DNA"/>
</dbReference>
<evidence type="ECO:0000313" key="1">
    <source>
        <dbReference type="EMBL" id="TCO73215.1"/>
    </source>
</evidence>
<dbReference type="Proteomes" id="UP000294980">
    <property type="component" value="Unassembled WGS sequence"/>
</dbReference>
<dbReference type="PANTHER" id="PTHR38774">
    <property type="entry name" value="CYTOPLASMIC PROTEIN-RELATED"/>
    <property type="match status" value="1"/>
</dbReference>
<dbReference type="Pfam" id="PF06853">
    <property type="entry name" value="DUF1249"/>
    <property type="match status" value="1"/>
</dbReference>
<sequence length="148" mass="17057">MHRQRYTVDLTGLHAVCEANYARMMRVFPAYEVSNRTEFALLDERVSIDVIERSRYTTIFRIASRPVARAWLAPLQMEVRAYHDAAMLEVGSFQASGTVQARYAYPNPAMHQQDEKNQQNRFLADWLEHCLANGLASLPDSLRRTPQV</sequence>
<dbReference type="PANTHER" id="PTHR38774:SF1">
    <property type="entry name" value="CYTOPLASMIC PROTEIN"/>
    <property type="match status" value="1"/>
</dbReference>
<dbReference type="OrthoDB" id="9793663at2"/>